<comment type="similarity">
    <text evidence="3">Belongs to the smoothelin family.</text>
</comment>
<protein>
    <recommendedName>
        <fullName evidence="4">Calponin-homology (CH) domain-containing protein</fullName>
    </recommendedName>
</protein>
<evidence type="ECO:0000256" key="3">
    <source>
        <dbReference type="ARBA" id="ARBA00061655"/>
    </source>
</evidence>
<name>A0A8W8JPY2_MAGGI</name>
<sequence>PAEGSGRALVRSPSAIKQMLLDWTKAMTKEYENVEITNFSSSWNNGMAFCALIHHFYPESFDFSSLDPKKRRYNFTLAFDTAEKYADIAPLLDVEDMVKMQKPDWKCVFTYVQSFYRKLNSHERNKTITGGE</sequence>
<dbReference type="EnsemblMetazoa" id="G20405.34">
    <property type="protein sequence ID" value="G20405.34:cds"/>
    <property type="gene ID" value="G20405"/>
</dbReference>
<dbReference type="InterPro" id="IPR001715">
    <property type="entry name" value="CH_dom"/>
</dbReference>
<dbReference type="CDD" id="cd21200">
    <property type="entry name" value="CH_SMTN-like"/>
    <property type="match status" value="1"/>
</dbReference>
<evidence type="ECO:0000313" key="6">
    <source>
        <dbReference type="Proteomes" id="UP000005408"/>
    </source>
</evidence>
<feature type="domain" description="Calponin-homology (CH)" evidence="4">
    <location>
        <begin position="14"/>
        <end position="120"/>
    </location>
</feature>
<dbReference type="EnsemblMetazoa" id="G20405.6">
    <property type="protein sequence ID" value="G20405.6:cds"/>
    <property type="gene ID" value="G20405"/>
</dbReference>
<accession>A0A8W8JPY2</accession>
<evidence type="ECO:0000256" key="1">
    <source>
        <dbReference type="ARBA" id="ARBA00022553"/>
    </source>
</evidence>
<evidence type="ECO:0000256" key="2">
    <source>
        <dbReference type="ARBA" id="ARBA00023054"/>
    </source>
</evidence>
<proteinExistence type="inferred from homology"/>
<reference evidence="5" key="1">
    <citation type="submission" date="2022-08" db="UniProtKB">
        <authorList>
            <consortium name="EnsemblMetazoa"/>
        </authorList>
    </citation>
    <scope>IDENTIFICATION</scope>
    <source>
        <strain evidence="5">05x7-T-G4-1.051#20</strain>
    </source>
</reference>
<dbReference type="PANTHER" id="PTHR23167:SF88">
    <property type="entry name" value="CALPONIN-HOMOLOGY (CH) DOMAIN-CONTAINING PROTEIN"/>
    <property type="match status" value="1"/>
</dbReference>
<dbReference type="SMART" id="SM00033">
    <property type="entry name" value="CH"/>
    <property type="match status" value="1"/>
</dbReference>
<dbReference type="InterPro" id="IPR050540">
    <property type="entry name" value="F-actin_Monoox_Mical"/>
</dbReference>
<dbReference type="SUPFAM" id="SSF47576">
    <property type="entry name" value="Calponin-homology domain, CH-domain"/>
    <property type="match status" value="1"/>
</dbReference>
<keyword evidence="1" id="KW-0597">Phosphoprotein</keyword>
<keyword evidence="2" id="KW-0175">Coiled coil</keyword>
<dbReference type="PROSITE" id="PS50021">
    <property type="entry name" value="CH"/>
    <property type="match status" value="1"/>
</dbReference>
<keyword evidence="6" id="KW-1185">Reference proteome</keyword>
<evidence type="ECO:0000313" key="5">
    <source>
        <dbReference type="EnsemblMetazoa" id="G20405.6:cds"/>
    </source>
</evidence>
<dbReference type="EnsemblMetazoa" id="G20405.22">
    <property type="protein sequence ID" value="G20405.22:cds"/>
    <property type="gene ID" value="G20405"/>
</dbReference>
<evidence type="ECO:0000259" key="4">
    <source>
        <dbReference type="PROSITE" id="PS50021"/>
    </source>
</evidence>
<dbReference type="AlphaFoldDB" id="A0A8W8JPY2"/>
<dbReference type="Gene3D" id="1.10.418.10">
    <property type="entry name" value="Calponin-like domain"/>
    <property type="match status" value="1"/>
</dbReference>
<dbReference type="InterPro" id="IPR036872">
    <property type="entry name" value="CH_dom_sf"/>
</dbReference>
<dbReference type="FunFam" id="1.10.418.10:FF:000009">
    <property type="entry name" value="smoothelin isoform X2"/>
    <property type="match status" value="1"/>
</dbReference>
<dbReference type="Proteomes" id="UP000005408">
    <property type="component" value="Unassembled WGS sequence"/>
</dbReference>
<dbReference type="PANTHER" id="PTHR23167">
    <property type="entry name" value="CALPONIN HOMOLOGY DOMAIN-CONTAINING PROTEIN DDB_G0272472-RELATED"/>
    <property type="match status" value="1"/>
</dbReference>
<dbReference type="Pfam" id="PF00307">
    <property type="entry name" value="CH"/>
    <property type="match status" value="1"/>
</dbReference>
<organism evidence="5 6">
    <name type="scientific">Magallana gigas</name>
    <name type="common">Pacific oyster</name>
    <name type="synonym">Crassostrea gigas</name>
    <dbReference type="NCBI Taxonomy" id="29159"/>
    <lineage>
        <taxon>Eukaryota</taxon>
        <taxon>Metazoa</taxon>
        <taxon>Spiralia</taxon>
        <taxon>Lophotrochozoa</taxon>
        <taxon>Mollusca</taxon>
        <taxon>Bivalvia</taxon>
        <taxon>Autobranchia</taxon>
        <taxon>Pteriomorphia</taxon>
        <taxon>Ostreida</taxon>
        <taxon>Ostreoidea</taxon>
        <taxon>Ostreidae</taxon>
        <taxon>Magallana</taxon>
    </lineage>
</organism>